<dbReference type="RefSeq" id="XP_016251692.1">
    <property type="nucleotide sequence ID" value="XM_016389790.1"/>
</dbReference>
<dbReference type="InterPro" id="IPR026992">
    <property type="entry name" value="DIOX_N"/>
</dbReference>
<protein>
    <recommendedName>
        <fullName evidence="3">Fe2OG dioxygenase domain-containing protein</fullName>
    </recommendedName>
</protein>
<keyword evidence="5" id="KW-1185">Reference proteome</keyword>
<dbReference type="OrthoDB" id="288590at2759"/>
<feature type="domain" description="Fe2OG dioxygenase" evidence="3">
    <location>
        <begin position="219"/>
        <end position="321"/>
    </location>
</feature>
<evidence type="ECO:0000259" key="3">
    <source>
        <dbReference type="PROSITE" id="PS51471"/>
    </source>
</evidence>
<dbReference type="SUPFAM" id="SSF51197">
    <property type="entry name" value="Clavaminate synthase-like"/>
    <property type="match status" value="1"/>
</dbReference>
<dbReference type="InterPro" id="IPR005123">
    <property type="entry name" value="Oxoglu/Fe-dep_dioxygenase_dom"/>
</dbReference>
<name>A0A0D1ZTT4_9EURO</name>
<dbReference type="InterPro" id="IPR044861">
    <property type="entry name" value="IPNS-like_FE2OG_OXY"/>
</dbReference>
<dbReference type="STRING" id="569365.A0A0D1ZTT4"/>
<proteinExistence type="inferred from homology"/>
<dbReference type="PANTHER" id="PTHR47990">
    <property type="entry name" value="2-OXOGLUTARATE (2OG) AND FE(II)-DEPENDENT OXYGENASE SUPERFAMILY PROTEIN-RELATED"/>
    <property type="match status" value="1"/>
</dbReference>
<dbReference type="InterPro" id="IPR050231">
    <property type="entry name" value="Iron_ascorbate_oxido_reductase"/>
</dbReference>
<dbReference type="Gene3D" id="2.60.120.330">
    <property type="entry name" value="B-lactam Antibiotic, Isopenicillin N Synthase, Chain"/>
    <property type="match status" value="1"/>
</dbReference>
<dbReference type="HOGENOM" id="CLU_010119_6_3_1"/>
<dbReference type="PROSITE" id="PS51471">
    <property type="entry name" value="FE2OG_OXY"/>
    <property type="match status" value="1"/>
</dbReference>
<evidence type="ECO:0000313" key="4">
    <source>
        <dbReference type="EMBL" id="KIW31476.1"/>
    </source>
</evidence>
<dbReference type="Pfam" id="PF03171">
    <property type="entry name" value="2OG-FeII_Oxy"/>
    <property type="match status" value="1"/>
</dbReference>
<dbReference type="PRINTS" id="PR00682">
    <property type="entry name" value="IPNSYNTHASE"/>
</dbReference>
<organism evidence="4 5">
    <name type="scientific">Cladophialophora immunda</name>
    <dbReference type="NCBI Taxonomy" id="569365"/>
    <lineage>
        <taxon>Eukaryota</taxon>
        <taxon>Fungi</taxon>
        <taxon>Dikarya</taxon>
        <taxon>Ascomycota</taxon>
        <taxon>Pezizomycotina</taxon>
        <taxon>Eurotiomycetes</taxon>
        <taxon>Chaetothyriomycetidae</taxon>
        <taxon>Chaetothyriales</taxon>
        <taxon>Herpotrichiellaceae</taxon>
        <taxon>Cladophialophora</taxon>
    </lineage>
</organism>
<dbReference type="Proteomes" id="UP000054466">
    <property type="component" value="Unassembled WGS sequence"/>
</dbReference>
<dbReference type="GO" id="GO:0046872">
    <property type="term" value="F:metal ion binding"/>
    <property type="evidence" value="ECO:0007669"/>
    <property type="project" value="UniProtKB-KW"/>
</dbReference>
<comment type="similarity">
    <text evidence="1 2">Belongs to the iron/ascorbate-dependent oxidoreductase family.</text>
</comment>
<gene>
    <name evidence="4" type="ORF">PV07_03123</name>
</gene>
<dbReference type="GO" id="GO:0016491">
    <property type="term" value="F:oxidoreductase activity"/>
    <property type="evidence" value="ECO:0007669"/>
    <property type="project" value="UniProtKB-KW"/>
</dbReference>
<dbReference type="EMBL" id="KN847041">
    <property type="protein sequence ID" value="KIW31476.1"/>
    <property type="molecule type" value="Genomic_DNA"/>
</dbReference>
<dbReference type="Pfam" id="PF14226">
    <property type="entry name" value="DIOX_N"/>
    <property type="match status" value="1"/>
</dbReference>
<dbReference type="InterPro" id="IPR027443">
    <property type="entry name" value="IPNS-like_sf"/>
</dbReference>
<dbReference type="AlphaFoldDB" id="A0A0D1ZTT4"/>
<sequence>MSDTAVVTQQEQASAEPQYVHFHYDGKWGHKREVLHGDKMKNTFSKIPIVDVSGMFSDKFEDRKNVAEEITKACEEVGFFYMKGHGVEQDLLDETFAVSKEYFSMPVENKMERWIYTNRDLRGYEPVHGANLDATKPRGDRKESFLWGYDPEYDVVKPTLTDEQKALLNTNCWPEDWPEFKQQMMKYHTRFLILARQLARCFALGLGCEETALDHLLTAPNTSQKILHYPPQDPTVKDDTGIGAHTDFCLFTILNQDTSGGLEVLNANAHWVPATPIQGTFVVNVGDFLMRLSNNRLVSTVHRVINETGAARYSIPFFISPNADAVLECLPTCVSIERPIQYEPLALGPYHQHRYQLLRDQFKARQLAK</sequence>
<evidence type="ECO:0000256" key="1">
    <source>
        <dbReference type="ARBA" id="ARBA00008056"/>
    </source>
</evidence>
<keyword evidence="2" id="KW-0560">Oxidoreductase</keyword>
<dbReference type="VEuPathDB" id="FungiDB:PV07_03123"/>
<keyword evidence="2" id="KW-0408">Iron</keyword>
<evidence type="ECO:0000256" key="2">
    <source>
        <dbReference type="RuleBase" id="RU003682"/>
    </source>
</evidence>
<evidence type="ECO:0000313" key="5">
    <source>
        <dbReference type="Proteomes" id="UP000054466"/>
    </source>
</evidence>
<dbReference type="GeneID" id="27342317"/>
<reference evidence="4 5" key="1">
    <citation type="submission" date="2015-01" db="EMBL/GenBank/DDBJ databases">
        <title>The Genome Sequence of Cladophialophora immunda CBS83496.</title>
        <authorList>
            <consortium name="The Broad Institute Genomics Platform"/>
            <person name="Cuomo C."/>
            <person name="de Hoog S."/>
            <person name="Gorbushina A."/>
            <person name="Stielow B."/>
            <person name="Teixiera M."/>
            <person name="Abouelleil A."/>
            <person name="Chapman S.B."/>
            <person name="Priest M."/>
            <person name="Young S.K."/>
            <person name="Wortman J."/>
            <person name="Nusbaum C."/>
            <person name="Birren B."/>
        </authorList>
    </citation>
    <scope>NUCLEOTIDE SEQUENCE [LARGE SCALE GENOMIC DNA]</scope>
    <source>
        <strain evidence="4 5">CBS 83496</strain>
    </source>
</reference>
<keyword evidence="2" id="KW-0479">Metal-binding</keyword>
<accession>A0A0D1ZTT4</accession>
<dbReference type="GO" id="GO:0044283">
    <property type="term" value="P:small molecule biosynthetic process"/>
    <property type="evidence" value="ECO:0007669"/>
    <property type="project" value="UniProtKB-ARBA"/>
</dbReference>